<accession>A0A8J7YT11</accession>
<dbReference type="AlphaFoldDB" id="A0A8J7YT11"/>
<evidence type="ECO:0000256" key="1">
    <source>
        <dbReference type="ARBA" id="ARBA00005417"/>
    </source>
</evidence>
<evidence type="ECO:0000259" key="5">
    <source>
        <dbReference type="PROSITE" id="PS50893"/>
    </source>
</evidence>
<comment type="similarity">
    <text evidence="1">Belongs to the ABC transporter superfamily.</text>
</comment>
<reference evidence="6" key="1">
    <citation type="submission" date="2021-05" db="EMBL/GenBank/DDBJ databases">
        <title>Genomic insights into ecological role and evolution of a novel Thermoplasmata order Candidatus Sysuiplasmatales.</title>
        <authorList>
            <person name="Yuan Y."/>
        </authorList>
    </citation>
    <scope>NUCLEOTIDE SEQUENCE</scope>
    <source>
        <strain evidence="6">TUT19-bin139</strain>
    </source>
</reference>
<keyword evidence="3" id="KW-0547">Nucleotide-binding</keyword>
<proteinExistence type="inferred from homology"/>
<dbReference type="InterPro" id="IPR003593">
    <property type="entry name" value="AAA+_ATPase"/>
</dbReference>
<organism evidence="6 7">
    <name type="scientific">Candidatus Sysuiplasma superficiale</name>
    <dbReference type="NCBI Taxonomy" id="2823368"/>
    <lineage>
        <taxon>Archaea</taxon>
        <taxon>Methanobacteriati</taxon>
        <taxon>Thermoplasmatota</taxon>
        <taxon>Thermoplasmata</taxon>
        <taxon>Candidatus Sysuiplasmatales</taxon>
        <taxon>Candidatus Sysuiplasmataceae</taxon>
        <taxon>Candidatus Sysuiplasma</taxon>
    </lineage>
</organism>
<evidence type="ECO:0000256" key="2">
    <source>
        <dbReference type="ARBA" id="ARBA00022448"/>
    </source>
</evidence>
<dbReference type="PANTHER" id="PTHR43335">
    <property type="entry name" value="ABC TRANSPORTER, ATP-BINDING PROTEIN"/>
    <property type="match status" value="1"/>
</dbReference>
<keyword evidence="4 6" id="KW-0067">ATP-binding</keyword>
<dbReference type="InterPro" id="IPR027417">
    <property type="entry name" value="P-loop_NTPase"/>
</dbReference>
<keyword evidence="2" id="KW-0813">Transport</keyword>
<comment type="caution">
    <text evidence="6">The sequence shown here is derived from an EMBL/GenBank/DDBJ whole genome shotgun (WGS) entry which is preliminary data.</text>
</comment>
<evidence type="ECO:0000256" key="3">
    <source>
        <dbReference type="ARBA" id="ARBA00022741"/>
    </source>
</evidence>
<evidence type="ECO:0000313" key="6">
    <source>
        <dbReference type="EMBL" id="MBX8644017.1"/>
    </source>
</evidence>
<dbReference type="GO" id="GO:0005524">
    <property type="term" value="F:ATP binding"/>
    <property type="evidence" value="ECO:0007669"/>
    <property type="project" value="UniProtKB-KW"/>
</dbReference>
<dbReference type="Pfam" id="PF00005">
    <property type="entry name" value="ABC_tran"/>
    <property type="match status" value="1"/>
</dbReference>
<dbReference type="PANTHER" id="PTHR43335:SF4">
    <property type="entry name" value="ABC TRANSPORTER, ATP-BINDING PROTEIN"/>
    <property type="match status" value="1"/>
</dbReference>
<dbReference type="EMBL" id="JAHEAC010000033">
    <property type="protein sequence ID" value="MBX8644017.1"/>
    <property type="molecule type" value="Genomic_DNA"/>
</dbReference>
<dbReference type="Gene3D" id="3.40.50.300">
    <property type="entry name" value="P-loop containing nucleotide triphosphate hydrolases"/>
    <property type="match status" value="1"/>
</dbReference>
<gene>
    <name evidence="6" type="ORF">KIY12_04755</name>
</gene>
<name>A0A8J7YT11_9ARCH</name>
<dbReference type="PROSITE" id="PS50893">
    <property type="entry name" value="ABC_TRANSPORTER_2"/>
    <property type="match status" value="1"/>
</dbReference>
<sequence length="297" mass="32734">MMPSIELRSVTKRYGNILALDSMNLKVDEPACIGLLGPNGAGKTTVMKILTNIVHPTSGEAMINGISVVENPQSALRDVGALVEQPEFYPYLTAREALEFVAKVKGMNAGSVPDEIRRLSELTGITEYLNRKSGTFSRGMKQRLGIAAALVGNPEILVLDEPTFGLDPKGMLEVRSLITNLKAAQVRIILLSTHLTYEANELCDRIIIINKGKTVYDTGERVKANFIRMELESPVEGFSLPDELVNGYMIDGSTVIVEKREDVSNSELIQYVSGKGIRLKYILPYNDIDDIYVRAVQ</sequence>
<dbReference type="Proteomes" id="UP000750197">
    <property type="component" value="Unassembled WGS sequence"/>
</dbReference>
<dbReference type="SUPFAM" id="SSF52540">
    <property type="entry name" value="P-loop containing nucleoside triphosphate hydrolases"/>
    <property type="match status" value="1"/>
</dbReference>
<protein>
    <submittedName>
        <fullName evidence="6">ABC transporter ATP-binding protein</fullName>
    </submittedName>
</protein>
<dbReference type="GO" id="GO:0016887">
    <property type="term" value="F:ATP hydrolysis activity"/>
    <property type="evidence" value="ECO:0007669"/>
    <property type="project" value="InterPro"/>
</dbReference>
<evidence type="ECO:0000256" key="4">
    <source>
        <dbReference type="ARBA" id="ARBA00022840"/>
    </source>
</evidence>
<dbReference type="SMART" id="SM00382">
    <property type="entry name" value="AAA"/>
    <property type="match status" value="1"/>
</dbReference>
<feature type="domain" description="ABC transporter" evidence="5">
    <location>
        <begin position="5"/>
        <end position="236"/>
    </location>
</feature>
<evidence type="ECO:0000313" key="7">
    <source>
        <dbReference type="Proteomes" id="UP000750197"/>
    </source>
</evidence>
<dbReference type="InterPro" id="IPR003439">
    <property type="entry name" value="ABC_transporter-like_ATP-bd"/>
</dbReference>